<feature type="signal peptide" evidence="6">
    <location>
        <begin position="1"/>
        <end position="20"/>
    </location>
</feature>
<evidence type="ECO:0000256" key="1">
    <source>
        <dbReference type="ARBA" id="ARBA00004442"/>
    </source>
</evidence>
<feature type="domain" description="SusD-like N-terminal" evidence="8">
    <location>
        <begin position="95"/>
        <end position="232"/>
    </location>
</feature>
<dbReference type="InterPro" id="IPR011990">
    <property type="entry name" value="TPR-like_helical_dom_sf"/>
</dbReference>
<evidence type="ECO:0000313" key="9">
    <source>
        <dbReference type="EMBL" id="SEM18129.1"/>
    </source>
</evidence>
<dbReference type="AlphaFoldDB" id="A0A1H7WAM1"/>
<comment type="subcellular location">
    <subcellularLocation>
        <location evidence="1">Cell outer membrane</location>
    </subcellularLocation>
</comment>
<dbReference type="OrthoDB" id="1080118at2"/>
<dbReference type="PROSITE" id="PS51257">
    <property type="entry name" value="PROKAR_LIPOPROTEIN"/>
    <property type="match status" value="1"/>
</dbReference>
<organism evidence="9 10">
    <name type="scientific">Olivibacter domesticus</name>
    <name type="common">Pseudosphingobacterium domesticum</name>
    <dbReference type="NCBI Taxonomy" id="407022"/>
    <lineage>
        <taxon>Bacteria</taxon>
        <taxon>Pseudomonadati</taxon>
        <taxon>Bacteroidota</taxon>
        <taxon>Sphingobacteriia</taxon>
        <taxon>Sphingobacteriales</taxon>
        <taxon>Sphingobacteriaceae</taxon>
        <taxon>Olivibacter</taxon>
    </lineage>
</organism>
<dbReference type="Proteomes" id="UP000199421">
    <property type="component" value="Unassembled WGS sequence"/>
</dbReference>
<keyword evidence="3 6" id="KW-0732">Signal</keyword>
<feature type="domain" description="RagB/SusD" evidence="7">
    <location>
        <begin position="320"/>
        <end position="504"/>
    </location>
</feature>
<protein>
    <submittedName>
        <fullName evidence="9">RagB/SusD domain-containing protein</fullName>
    </submittedName>
</protein>
<evidence type="ECO:0000256" key="3">
    <source>
        <dbReference type="ARBA" id="ARBA00022729"/>
    </source>
</evidence>
<sequence>MNIKIYLLLFLFTASISACDMTVEPSDAITTGSLINTPDGLKNALNGAYALFKDHVTFNGTQNDNNMYLRQYYQLADFASDDIVCGQVTEDPLFYSFTQDHTPTQENTRYYWYISYKIINNVNTIINAVEQSADLDAPTQQLLGECYFLRALTNLNLVRFFAKPYSIDPQAPGIILRTELTEDTRKARSTVAEVYDAIITDAEHGASLMNTPRGVEYASKEAAWALLSRIYLYHDQPEKCTENADKVINSGRFQLETTESYPNLFANAKNGKETIFCVAFSNLDNYGKFGSIASMIYSDGNSGWGEEFASASLRALMQQHPEDVRWSYIEASKDESGNLRKLNGIEIYYIRKFSFQDGDPNLSSPILLRLAEVYLNKAEAQAKLGQNEAALNALDEIRQNRGLEGALYNGRLPSGTSILDAVLNERRLELAFEGHRNYDLIRNKRDVIRPYWGYHLRGLKETDINPAAIPSNYANRDIPWNSTRTIYYLPVDEVLSNPDVIQNP</sequence>
<dbReference type="STRING" id="407022.SAMN05661044_04477"/>
<name>A0A1H7WAM1_OLID1</name>
<evidence type="ECO:0000259" key="8">
    <source>
        <dbReference type="Pfam" id="PF14322"/>
    </source>
</evidence>
<keyword evidence="10" id="KW-1185">Reference proteome</keyword>
<dbReference type="RefSeq" id="WP_093329380.1">
    <property type="nucleotide sequence ID" value="NZ_FOAF01000008.1"/>
</dbReference>
<comment type="similarity">
    <text evidence="2">Belongs to the SusD family.</text>
</comment>
<evidence type="ECO:0000259" key="7">
    <source>
        <dbReference type="Pfam" id="PF07980"/>
    </source>
</evidence>
<accession>A0A1H7WAM1</accession>
<feature type="chain" id="PRO_5011599523" evidence="6">
    <location>
        <begin position="21"/>
        <end position="504"/>
    </location>
</feature>
<evidence type="ECO:0000256" key="2">
    <source>
        <dbReference type="ARBA" id="ARBA00006275"/>
    </source>
</evidence>
<gene>
    <name evidence="9" type="ORF">SAMN05661044_04477</name>
</gene>
<dbReference type="Gene3D" id="1.25.40.390">
    <property type="match status" value="1"/>
</dbReference>
<dbReference type="Pfam" id="PF07980">
    <property type="entry name" value="SusD_RagB"/>
    <property type="match status" value="1"/>
</dbReference>
<dbReference type="InterPro" id="IPR033985">
    <property type="entry name" value="SusD-like_N"/>
</dbReference>
<evidence type="ECO:0000313" key="10">
    <source>
        <dbReference type="Proteomes" id="UP000199421"/>
    </source>
</evidence>
<proteinExistence type="inferred from homology"/>
<dbReference type="EMBL" id="FOAF01000008">
    <property type="protein sequence ID" value="SEM18129.1"/>
    <property type="molecule type" value="Genomic_DNA"/>
</dbReference>
<dbReference type="InterPro" id="IPR012944">
    <property type="entry name" value="SusD_RagB_dom"/>
</dbReference>
<dbReference type="Pfam" id="PF14322">
    <property type="entry name" value="SusD-like_3"/>
    <property type="match status" value="1"/>
</dbReference>
<dbReference type="SUPFAM" id="SSF48452">
    <property type="entry name" value="TPR-like"/>
    <property type="match status" value="1"/>
</dbReference>
<dbReference type="GO" id="GO:0009279">
    <property type="term" value="C:cell outer membrane"/>
    <property type="evidence" value="ECO:0007669"/>
    <property type="project" value="UniProtKB-SubCell"/>
</dbReference>
<keyword evidence="4" id="KW-0472">Membrane</keyword>
<dbReference type="CDD" id="cd08977">
    <property type="entry name" value="SusD"/>
    <property type="match status" value="1"/>
</dbReference>
<evidence type="ECO:0000256" key="4">
    <source>
        <dbReference type="ARBA" id="ARBA00023136"/>
    </source>
</evidence>
<keyword evidence="5" id="KW-0998">Cell outer membrane</keyword>
<evidence type="ECO:0000256" key="6">
    <source>
        <dbReference type="SAM" id="SignalP"/>
    </source>
</evidence>
<evidence type="ECO:0000256" key="5">
    <source>
        <dbReference type="ARBA" id="ARBA00023237"/>
    </source>
</evidence>
<reference evidence="10" key="1">
    <citation type="submission" date="2016-10" db="EMBL/GenBank/DDBJ databases">
        <authorList>
            <person name="Varghese N."/>
            <person name="Submissions S."/>
        </authorList>
    </citation>
    <scope>NUCLEOTIDE SEQUENCE [LARGE SCALE GENOMIC DNA]</scope>
    <source>
        <strain evidence="10">DSM 18733</strain>
    </source>
</reference>